<evidence type="ECO:0000259" key="6">
    <source>
        <dbReference type="Pfam" id="PF01694"/>
    </source>
</evidence>
<dbReference type="InterPro" id="IPR035952">
    <property type="entry name" value="Rhomboid-like_sf"/>
</dbReference>
<proteinExistence type="predicted"/>
<reference evidence="7 8" key="1">
    <citation type="submission" date="2024-03" db="EMBL/GenBank/DDBJ databases">
        <title>Novel Streptomyces species of biotechnological and ecological value are a feature of Machair soil.</title>
        <authorList>
            <person name="Prole J.R."/>
            <person name="Goodfellow M."/>
            <person name="Allenby N."/>
            <person name="Ward A.C."/>
        </authorList>
    </citation>
    <scope>NUCLEOTIDE SEQUENCE [LARGE SCALE GENOMIC DNA]</scope>
    <source>
        <strain evidence="7 8">MS1.HAVA.3</strain>
    </source>
</reference>
<comment type="caution">
    <text evidence="7">The sequence shown here is derived from an EMBL/GenBank/DDBJ whole genome shotgun (WGS) entry which is preliminary data.</text>
</comment>
<organism evidence="7 8">
    <name type="scientific">Streptomyces caledonius</name>
    <dbReference type="NCBI Taxonomy" id="3134107"/>
    <lineage>
        <taxon>Bacteria</taxon>
        <taxon>Bacillati</taxon>
        <taxon>Actinomycetota</taxon>
        <taxon>Actinomycetes</taxon>
        <taxon>Kitasatosporales</taxon>
        <taxon>Streptomycetaceae</taxon>
        <taxon>Streptomyces</taxon>
    </lineage>
</organism>
<feature type="transmembrane region" description="Helical" evidence="5">
    <location>
        <begin position="94"/>
        <end position="112"/>
    </location>
</feature>
<protein>
    <submittedName>
        <fullName evidence="7">Rhomboid family intramembrane serine protease</fullName>
        <ecNumber evidence="7">3.4.21.105</ecNumber>
    </submittedName>
</protein>
<dbReference type="SUPFAM" id="SSF144091">
    <property type="entry name" value="Rhomboid-like"/>
    <property type="match status" value="1"/>
</dbReference>
<comment type="subcellular location">
    <subcellularLocation>
        <location evidence="1">Membrane</location>
        <topology evidence="1">Multi-pass membrane protein</topology>
    </subcellularLocation>
</comment>
<feature type="transmembrane region" description="Helical" evidence="5">
    <location>
        <begin position="63"/>
        <end position="87"/>
    </location>
</feature>
<feature type="domain" description="Peptidase S54 rhomboid" evidence="6">
    <location>
        <begin position="55"/>
        <end position="192"/>
    </location>
</feature>
<evidence type="ECO:0000256" key="4">
    <source>
        <dbReference type="ARBA" id="ARBA00023136"/>
    </source>
</evidence>
<feature type="transmembrane region" description="Helical" evidence="5">
    <location>
        <begin position="118"/>
        <end position="139"/>
    </location>
</feature>
<feature type="transmembrane region" description="Helical" evidence="5">
    <location>
        <begin position="171"/>
        <end position="190"/>
    </location>
</feature>
<evidence type="ECO:0000313" key="8">
    <source>
        <dbReference type="Proteomes" id="UP001382904"/>
    </source>
</evidence>
<keyword evidence="4 5" id="KW-0472">Membrane</keyword>
<accession>A0ABU8U550</accession>
<dbReference type="Gene3D" id="1.20.1540.10">
    <property type="entry name" value="Rhomboid-like"/>
    <property type="match status" value="1"/>
</dbReference>
<keyword evidence="7" id="KW-0378">Hydrolase</keyword>
<dbReference type="Proteomes" id="UP001382904">
    <property type="component" value="Unassembled WGS sequence"/>
</dbReference>
<keyword evidence="7" id="KW-0645">Protease</keyword>
<dbReference type="PANTHER" id="PTHR43731:SF9">
    <property type="entry name" value="SLR1461 PROTEIN"/>
    <property type="match status" value="1"/>
</dbReference>
<keyword evidence="2 5" id="KW-0812">Transmembrane</keyword>
<name>A0ABU8U550_9ACTN</name>
<evidence type="ECO:0000256" key="3">
    <source>
        <dbReference type="ARBA" id="ARBA00022989"/>
    </source>
</evidence>
<evidence type="ECO:0000256" key="1">
    <source>
        <dbReference type="ARBA" id="ARBA00004141"/>
    </source>
</evidence>
<feature type="transmembrane region" description="Helical" evidence="5">
    <location>
        <begin position="21"/>
        <end position="43"/>
    </location>
</feature>
<dbReference type="EC" id="3.4.21.105" evidence="7"/>
<keyword evidence="8" id="KW-1185">Reference proteome</keyword>
<dbReference type="InterPro" id="IPR050925">
    <property type="entry name" value="Rhomboid_protease_S54"/>
</dbReference>
<dbReference type="GO" id="GO:0006508">
    <property type="term" value="P:proteolysis"/>
    <property type="evidence" value="ECO:0007669"/>
    <property type="project" value="UniProtKB-KW"/>
</dbReference>
<dbReference type="EMBL" id="JBBKAM010000002">
    <property type="protein sequence ID" value="MEJ8643022.1"/>
    <property type="molecule type" value="Genomic_DNA"/>
</dbReference>
<feature type="transmembrane region" description="Helical" evidence="5">
    <location>
        <begin position="146"/>
        <end position="165"/>
    </location>
</feature>
<dbReference type="Pfam" id="PF01694">
    <property type="entry name" value="Rhomboid"/>
    <property type="match status" value="1"/>
</dbReference>
<dbReference type="PANTHER" id="PTHR43731">
    <property type="entry name" value="RHOMBOID PROTEASE"/>
    <property type="match status" value="1"/>
</dbReference>
<evidence type="ECO:0000313" key="7">
    <source>
        <dbReference type="EMBL" id="MEJ8643022.1"/>
    </source>
</evidence>
<dbReference type="GO" id="GO:0008233">
    <property type="term" value="F:peptidase activity"/>
    <property type="evidence" value="ECO:0007669"/>
    <property type="project" value="UniProtKB-KW"/>
</dbReference>
<sequence>MSTTADPSWTRTERAKAAGKLMLAWIALLWLIEAVDLATGNALDPYGITPRDPDHLIGVIAHPFLHFGFGHVAANSWPLLVFGFIAALSGIRRFLVVSALITLAVGVGGWLVAPPNTLGAGASGLVFGLFGYVVVRGFVERKPLNAVVGVVVAALWGSTIFLGVLPTDSGVGWYAHLIGLVAGVLTAFCFRRPAAPQPTPSLLS</sequence>
<evidence type="ECO:0000256" key="5">
    <source>
        <dbReference type="SAM" id="Phobius"/>
    </source>
</evidence>
<gene>
    <name evidence="7" type="ORF">WKI68_19780</name>
</gene>
<dbReference type="InterPro" id="IPR022764">
    <property type="entry name" value="Peptidase_S54_rhomboid_dom"/>
</dbReference>
<evidence type="ECO:0000256" key="2">
    <source>
        <dbReference type="ARBA" id="ARBA00022692"/>
    </source>
</evidence>
<keyword evidence="3 5" id="KW-1133">Transmembrane helix</keyword>